<gene>
    <name evidence="2" type="ORF">AFL42_16490</name>
</gene>
<dbReference type="EMBL" id="LGTK01000098">
    <property type="protein sequence ID" value="KPH70898.1"/>
    <property type="molecule type" value="Genomic_DNA"/>
</dbReference>
<accession>A0ABR5MFH7</accession>
<reference evidence="2 3" key="1">
    <citation type="submission" date="2015-07" db="EMBL/GenBank/DDBJ databases">
        <title>High-quality draft genome sequence of Oceanobacillus caeni HM6, a bacillus isolated from a human feces.</title>
        <authorList>
            <person name="Kumar J."/>
            <person name="Verma M.K."/>
            <person name="Pandey R."/>
            <person name="Bhambi M."/>
            <person name="Chauhan N."/>
        </authorList>
    </citation>
    <scope>NUCLEOTIDE SEQUENCE [LARGE SCALE GENOMIC DNA]</scope>
    <source>
        <strain evidence="2 3">HM6</strain>
    </source>
</reference>
<name>A0ABR5MFH7_9BACI</name>
<dbReference type="PROSITE" id="PS50943">
    <property type="entry name" value="HTH_CROC1"/>
    <property type="match status" value="1"/>
</dbReference>
<feature type="domain" description="HTH cro/C1-type" evidence="1">
    <location>
        <begin position="18"/>
        <end position="72"/>
    </location>
</feature>
<sequence>MKDNRRYKYRAYIVGDAIYKKRKSMLKTQEEFAEIIGIDPKQLGELERGNAFPNFITAIRLREKLDISIDELIDEIIEDFPDK</sequence>
<dbReference type="SMART" id="SM00530">
    <property type="entry name" value="HTH_XRE"/>
    <property type="match status" value="1"/>
</dbReference>
<proteinExistence type="predicted"/>
<evidence type="ECO:0000259" key="1">
    <source>
        <dbReference type="PROSITE" id="PS50943"/>
    </source>
</evidence>
<dbReference type="CDD" id="cd00093">
    <property type="entry name" value="HTH_XRE"/>
    <property type="match status" value="1"/>
</dbReference>
<dbReference type="SUPFAM" id="SSF47413">
    <property type="entry name" value="lambda repressor-like DNA-binding domains"/>
    <property type="match status" value="1"/>
</dbReference>
<dbReference type="Pfam" id="PF01381">
    <property type="entry name" value="HTH_3"/>
    <property type="match status" value="1"/>
</dbReference>
<comment type="caution">
    <text evidence="2">The sequence shown here is derived from an EMBL/GenBank/DDBJ whole genome shotgun (WGS) entry which is preliminary data.</text>
</comment>
<dbReference type="InterPro" id="IPR001387">
    <property type="entry name" value="Cro/C1-type_HTH"/>
</dbReference>
<dbReference type="Proteomes" id="UP000037854">
    <property type="component" value="Unassembled WGS sequence"/>
</dbReference>
<evidence type="ECO:0000313" key="3">
    <source>
        <dbReference type="Proteomes" id="UP000037854"/>
    </source>
</evidence>
<evidence type="ECO:0000313" key="2">
    <source>
        <dbReference type="EMBL" id="KPH70898.1"/>
    </source>
</evidence>
<dbReference type="Gene3D" id="1.10.260.40">
    <property type="entry name" value="lambda repressor-like DNA-binding domains"/>
    <property type="match status" value="1"/>
</dbReference>
<dbReference type="InterPro" id="IPR010982">
    <property type="entry name" value="Lambda_DNA-bd_dom_sf"/>
</dbReference>
<dbReference type="RefSeq" id="WP_047184567.1">
    <property type="nucleotide sequence ID" value="NZ_JAHHXM010000004.1"/>
</dbReference>
<keyword evidence="3" id="KW-1185">Reference proteome</keyword>
<protein>
    <recommendedName>
        <fullName evidence="1">HTH cro/C1-type domain-containing protein</fullName>
    </recommendedName>
</protein>
<organism evidence="2 3">
    <name type="scientific">Oceanobacillus caeni</name>
    <dbReference type="NCBI Taxonomy" id="405946"/>
    <lineage>
        <taxon>Bacteria</taxon>
        <taxon>Bacillati</taxon>
        <taxon>Bacillota</taxon>
        <taxon>Bacilli</taxon>
        <taxon>Bacillales</taxon>
        <taxon>Bacillaceae</taxon>
        <taxon>Oceanobacillus</taxon>
    </lineage>
</organism>